<dbReference type="PANTHER" id="PTHR19136:SF81">
    <property type="entry name" value="MOLYBDENUM COFACTOR GUANYLYLTRANSFERASE"/>
    <property type="match status" value="1"/>
</dbReference>
<protein>
    <recommendedName>
        <fullName evidence="6">Molybdenum cofactor guanylyltransferase</fullName>
        <shortName evidence="6">MoCo guanylyltransferase</shortName>
        <ecNumber evidence="6">2.7.7.77</ecNumber>
    </recommendedName>
    <alternativeName>
        <fullName evidence="6">GTP:molybdopterin guanylyltransferase</fullName>
    </alternativeName>
    <alternativeName>
        <fullName evidence="6">Mo-MPT guanylyltransferase</fullName>
    </alternativeName>
    <alternativeName>
        <fullName evidence="6">Molybdopterin guanylyltransferase</fullName>
    </alternativeName>
    <alternativeName>
        <fullName evidence="6">Molybdopterin-guanine dinucleotide synthase</fullName>
        <shortName evidence="6">MGD synthase</shortName>
    </alternativeName>
</protein>
<dbReference type="CDD" id="cd02503">
    <property type="entry name" value="MobA"/>
    <property type="match status" value="1"/>
</dbReference>
<evidence type="ECO:0000256" key="5">
    <source>
        <dbReference type="ARBA" id="ARBA00022842"/>
    </source>
</evidence>
<feature type="binding site" evidence="6">
    <location>
        <position position="91"/>
    </location>
    <ligand>
        <name>Mg(2+)</name>
        <dbReference type="ChEBI" id="CHEBI:18420"/>
    </ligand>
</feature>
<organism evidence="8 9">
    <name type="scientific">Arsukibacterium indicum</name>
    <dbReference type="NCBI Taxonomy" id="2848612"/>
    <lineage>
        <taxon>Bacteria</taxon>
        <taxon>Pseudomonadati</taxon>
        <taxon>Pseudomonadota</taxon>
        <taxon>Gammaproteobacteria</taxon>
        <taxon>Chromatiales</taxon>
        <taxon>Chromatiaceae</taxon>
        <taxon>Arsukibacterium</taxon>
    </lineage>
</organism>
<dbReference type="GO" id="GO:0016779">
    <property type="term" value="F:nucleotidyltransferase activity"/>
    <property type="evidence" value="ECO:0007669"/>
    <property type="project" value="UniProtKB-KW"/>
</dbReference>
<keyword evidence="6" id="KW-0342">GTP-binding</keyword>
<dbReference type="PANTHER" id="PTHR19136">
    <property type="entry name" value="MOLYBDENUM COFACTOR GUANYLYLTRANSFERASE"/>
    <property type="match status" value="1"/>
</dbReference>
<accession>A0ABS6MFG9</accession>
<evidence type="ECO:0000313" key="9">
    <source>
        <dbReference type="Proteomes" id="UP000704611"/>
    </source>
</evidence>
<comment type="similarity">
    <text evidence="6">Belongs to the MobA family.</text>
</comment>
<keyword evidence="5 6" id="KW-0460">Magnesium</keyword>
<evidence type="ECO:0000256" key="4">
    <source>
        <dbReference type="ARBA" id="ARBA00022741"/>
    </source>
</evidence>
<name>A0ABS6MFG9_9GAMM</name>
<keyword evidence="4 6" id="KW-0547">Nucleotide-binding</keyword>
<keyword evidence="2 6" id="KW-0808">Transferase</keyword>
<dbReference type="HAMAP" id="MF_00316">
    <property type="entry name" value="MobA"/>
    <property type="match status" value="1"/>
</dbReference>
<evidence type="ECO:0000256" key="6">
    <source>
        <dbReference type="HAMAP-Rule" id="MF_00316"/>
    </source>
</evidence>
<feature type="binding site" evidence="6">
    <location>
        <position position="24"/>
    </location>
    <ligand>
        <name>GTP</name>
        <dbReference type="ChEBI" id="CHEBI:37565"/>
    </ligand>
</feature>
<dbReference type="InterPro" id="IPR013482">
    <property type="entry name" value="Molybde_CF_guanTrfase"/>
</dbReference>
<keyword evidence="1 6" id="KW-0963">Cytoplasm</keyword>
<dbReference type="Proteomes" id="UP000704611">
    <property type="component" value="Unassembled WGS sequence"/>
</dbReference>
<dbReference type="EMBL" id="JAHRID010000001">
    <property type="protein sequence ID" value="MBV2127566.1"/>
    <property type="molecule type" value="Genomic_DNA"/>
</dbReference>
<comment type="cofactor">
    <cofactor evidence="6">
        <name>Mg(2+)</name>
        <dbReference type="ChEBI" id="CHEBI:18420"/>
    </cofactor>
</comment>
<evidence type="ECO:0000259" key="7">
    <source>
        <dbReference type="Pfam" id="PF12804"/>
    </source>
</evidence>
<comment type="caution">
    <text evidence="8">The sequence shown here is derived from an EMBL/GenBank/DDBJ whole genome shotgun (WGS) entry which is preliminary data.</text>
</comment>
<comment type="subunit">
    <text evidence="6">Monomer.</text>
</comment>
<sequence>MSSCMQFSALILAGGQSSRMGQDKALLSLNGQSLLEHMQQLALATGACEVLVSRNQPGFIADQTQQQGPLAGILAALVHCRSSQLLVLPIDTPLLSTLSLQRLLQHAAGQAACFANSPLPCVLPVNPTLSAMISKQLQNGQRSVKALLAKLNSVYLPAPTTELLNTNTPQDWQLCLNLLNNGEHYAKA</sequence>
<evidence type="ECO:0000313" key="8">
    <source>
        <dbReference type="EMBL" id="MBV2127566.1"/>
    </source>
</evidence>
<gene>
    <name evidence="6" type="primary">mobA</name>
    <name evidence="8" type="ORF">KQY15_00460</name>
</gene>
<feature type="domain" description="MobA-like NTP transferase" evidence="7">
    <location>
        <begin position="9"/>
        <end position="125"/>
    </location>
</feature>
<dbReference type="RefSeq" id="WP_217666430.1">
    <property type="nucleotide sequence ID" value="NZ_JAHRID010000001.1"/>
</dbReference>
<evidence type="ECO:0000256" key="1">
    <source>
        <dbReference type="ARBA" id="ARBA00022490"/>
    </source>
</evidence>
<proteinExistence type="inferred from homology"/>
<feature type="binding site" evidence="6">
    <location>
        <begin position="12"/>
        <end position="14"/>
    </location>
    <ligand>
        <name>GTP</name>
        <dbReference type="ChEBI" id="CHEBI:37565"/>
    </ligand>
</feature>
<dbReference type="Pfam" id="PF12804">
    <property type="entry name" value="NTP_transf_3"/>
    <property type="match status" value="1"/>
</dbReference>
<evidence type="ECO:0000256" key="3">
    <source>
        <dbReference type="ARBA" id="ARBA00022723"/>
    </source>
</evidence>
<keyword evidence="8" id="KW-0548">Nucleotidyltransferase</keyword>
<dbReference type="InterPro" id="IPR025877">
    <property type="entry name" value="MobA-like_NTP_Trfase"/>
</dbReference>
<dbReference type="EC" id="2.7.7.77" evidence="6"/>
<evidence type="ECO:0000256" key="2">
    <source>
        <dbReference type="ARBA" id="ARBA00022679"/>
    </source>
</evidence>
<reference evidence="8 9" key="1">
    <citation type="submission" date="2021-06" db="EMBL/GenBank/DDBJ databases">
        <title>Rheinheimera indica sp. nov., isolated from deep-sea sediment.</title>
        <authorList>
            <person name="Wang Z."/>
            <person name="Zhang X.-Y."/>
        </authorList>
    </citation>
    <scope>NUCLEOTIDE SEQUENCE [LARGE SCALE GENOMIC DNA]</scope>
    <source>
        <strain evidence="8 9">SM2107</strain>
    </source>
</reference>
<comment type="domain">
    <text evidence="6">The N-terminal domain determines nucleotide recognition and specific binding, while the C-terminal domain determines the specific binding to the target protein.</text>
</comment>
<comment type="subcellular location">
    <subcellularLocation>
        <location evidence="6">Cytoplasm</location>
    </subcellularLocation>
</comment>
<comment type="catalytic activity">
    <reaction evidence="6">
        <text>Mo-molybdopterin + GTP + H(+) = Mo-molybdopterin guanine dinucleotide + diphosphate</text>
        <dbReference type="Rhea" id="RHEA:34243"/>
        <dbReference type="ChEBI" id="CHEBI:15378"/>
        <dbReference type="ChEBI" id="CHEBI:33019"/>
        <dbReference type="ChEBI" id="CHEBI:37565"/>
        <dbReference type="ChEBI" id="CHEBI:71302"/>
        <dbReference type="ChEBI" id="CHEBI:71310"/>
        <dbReference type="EC" id="2.7.7.77"/>
    </reaction>
</comment>
<feature type="binding site" evidence="6">
    <location>
        <position position="91"/>
    </location>
    <ligand>
        <name>GTP</name>
        <dbReference type="ChEBI" id="CHEBI:37565"/>
    </ligand>
</feature>
<keyword evidence="9" id="KW-1185">Reference proteome</keyword>
<feature type="binding site" evidence="6">
    <location>
        <position position="62"/>
    </location>
    <ligand>
        <name>GTP</name>
        <dbReference type="ChEBI" id="CHEBI:37565"/>
    </ligand>
</feature>
<keyword evidence="6" id="KW-0501">Molybdenum cofactor biosynthesis</keyword>
<comment type="caution">
    <text evidence="6">Lacks conserved residue(s) required for the propagation of feature annotation.</text>
</comment>
<comment type="function">
    <text evidence="6">Transfers a GMP moiety from GTP to Mo-molybdopterin (Mo-MPT) cofactor (Moco or molybdenum cofactor) to form Mo-molybdopterin guanine dinucleotide (Mo-MGD) cofactor.</text>
</comment>
<keyword evidence="3 6" id="KW-0479">Metal-binding</keyword>